<evidence type="ECO:0000313" key="2">
    <source>
        <dbReference type="Proteomes" id="UP000275348"/>
    </source>
</evidence>
<evidence type="ECO:0000313" key="1">
    <source>
        <dbReference type="EMBL" id="RLZ11534.1"/>
    </source>
</evidence>
<sequence>MYIYKDIPTFISPNNDRINDNWNLSYIRDLKNIVIYNRFGKVIFESSNTNQPIVWDGKLKVNLSLLHHIGILSL</sequence>
<comment type="caution">
    <text evidence="1">The sequence shown here is derived from an EMBL/GenBank/DDBJ whole genome shotgun (WGS) entry which is preliminary data.</text>
</comment>
<dbReference type="RefSeq" id="WP_121934215.1">
    <property type="nucleotide sequence ID" value="NZ_RDOJ01000005.1"/>
</dbReference>
<dbReference type="OrthoDB" id="1140688at2"/>
<dbReference type="EMBL" id="RDOJ01000005">
    <property type="protein sequence ID" value="RLZ11534.1"/>
    <property type="molecule type" value="Genomic_DNA"/>
</dbReference>
<protein>
    <submittedName>
        <fullName evidence="1">Uncharacterized protein</fullName>
    </submittedName>
</protein>
<accession>A0A3L9MJR2</accession>
<dbReference type="NCBIfam" id="TIGR04131">
    <property type="entry name" value="Bac_Flav_CTERM"/>
    <property type="match status" value="1"/>
</dbReference>
<proteinExistence type="predicted"/>
<organism evidence="1 2">
    <name type="scientific">Faecalibacter macacae</name>
    <dbReference type="NCBI Taxonomy" id="1859289"/>
    <lineage>
        <taxon>Bacteria</taxon>
        <taxon>Pseudomonadati</taxon>
        <taxon>Bacteroidota</taxon>
        <taxon>Flavobacteriia</taxon>
        <taxon>Flavobacteriales</taxon>
        <taxon>Weeksellaceae</taxon>
        <taxon>Faecalibacter</taxon>
    </lineage>
</organism>
<gene>
    <name evidence="1" type="ORF">EAH69_04900</name>
</gene>
<dbReference type="Pfam" id="PF13585">
    <property type="entry name" value="CHU_C"/>
    <property type="match status" value="1"/>
</dbReference>
<name>A0A3L9MJR2_9FLAO</name>
<reference evidence="1 2" key="1">
    <citation type="submission" date="2018-10" db="EMBL/GenBank/DDBJ databases">
        <authorList>
            <person name="Chen X."/>
        </authorList>
    </citation>
    <scope>NUCLEOTIDE SEQUENCE [LARGE SCALE GENOMIC DNA]</scope>
    <source>
        <strain evidence="1 2">YIM 102668</strain>
    </source>
</reference>
<keyword evidence="2" id="KW-1185">Reference proteome</keyword>
<dbReference type="AlphaFoldDB" id="A0A3L9MJR2"/>
<dbReference type="Proteomes" id="UP000275348">
    <property type="component" value="Unassembled WGS sequence"/>
</dbReference>
<dbReference type="InterPro" id="IPR026341">
    <property type="entry name" value="T9SS_type_B"/>
</dbReference>